<keyword evidence="6" id="KW-1185">Reference proteome</keyword>
<feature type="compositionally biased region" description="Basic and acidic residues" evidence="3">
    <location>
        <begin position="845"/>
        <end position="854"/>
    </location>
</feature>
<reference evidence="5" key="1">
    <citation type="submission" date="2023-06" db="EMBL/GenBank/DDBJ databases">
        <title>Genome-scale phylogeny and comparative genomics of the fungal order Sordariales.</title>
        <authorList>
            <consortium name="Lawrence Berkeley National Laboratory"/>
            <person name="Hensen N."/>
            <person name="Bonometti L."/>
            <person name="Westerberg I."/>
            <person name="Brannstrom I.O."/>
            <person name="Guillou S."/>
            <person name="Cros-Aarteil S."/>
            <person name="Calhoun S."/>
            <person name="Haridas S."/>
            <person name="Kuo A."/>
            <person name="Mondo S."/>
            <person name="Pangilinan J."/>
            <person name="Riley R."/>
            <person name="Labutti K."/>
            <person name="Andreopoulos B."/>
            <person name="Lipzen A."/>
            <person name="Chen C."/>
            <person name="Yanf M."/>
            <person name="Daum C."/>
            <person name="Ng V."/>
            <person name="Clum A."/>
            <person name="Steindorff A."/>
            <person name="Ohm R."/>
            <person name="Martin F."/>
            <person name="Silar P."/>
            <person name="Natvig D."/>
            <person name="Lalanne C."/>
            <person name="Gautier V."/>
            <person name="Ament-Velasquez S.L."/>
            <person name="Kruys A."/>
            <person name="Hutchinson M.I."/>
            <person name="Powell A.J."/>
            <person name="Barry K."/>
            <person name="Miller A.N."/>
            <person name="Grigoriev I.V."/>
            <person name="Debuchy R."/>
            <person name="Gladieux P."/>
            <person name="Thoren M.H."/>
            <person name="Johannesson H."/>
        </authorList>
    </citation>
    <scope>NUCLEOTIDE SEQUENCE</scope>
    <source>
        <strain evidence="5">PSN4</strain>
    </source>
</reference>
<dbReference type="EMBL" id="MU839841">
    <property type="protein sequence ID" value="KAK1751706.1"/>
    <property type="molecule type" value="Genomic_DNA"/>
</dbReference>
<comment type="caution">
    <text evidence="5">The sequence shown here is derived from an EMBL/GenBank/DDBJ whole genome shotgun (WGS) entry which is preliminary data.</text>
</comment>
<feature type="region of interest" description="Disordered" evidence="3">
    <location>
        <begin position="845"/>
        <end position="903"/>
    </location>
</feature>
<feature type="compositionally biased region" description="Basic and acidic residues" evidence="3">
    <location>
        <begin position="1034"/>
        <end position="1047"/>
    </location>
</feature>
<feature type="compositionally biased region" description="Polar residues" evidence="3">
    <location>
        <begin position="46"/>
        <end position="69"/>
    </location>
</feature>
<feature type="compositionally biased region" description="Polar residues" evidence="3">
    <location>
        <begin position="371"/>
        <end position="382"/>
    </location>
</feature>
<dbReference type="Pfam" id="PF08174">
    <property type="entry name" value="Anillin"/>
    <property type="match status" value="1"/>
</dbReference>
<sequence>MASEDSVHPLRLTKSNTMPSSLKAGAQSGIPRPLSEISPMEKRRNSPSWNQPSKKLPLNTDSSPFQSSPLDGATSPRLFWQNKNTNSENNPYGLRSGSPSPTRRSSIERLQKASRVKNSNILALEHKNEYDPTRVPQIERPLAKGFGAPGLTDGRAEGRPFGHQRSESKTNIPIYSPTSKTVLPRPTSSPTRPQTPSKDQVSPMKSSMSTSRFKSSFDPETGTWSGENSINERELPDGKSLHRHAKSVTFDAAPPQVNEYEMATPDISSISSDSREGSYDSMEDDEDVDHYVMHEGDSMEDSFDASLEDTDKTPVVGPDDWRQDGHGDAYERSPMPDEAQALSRPQHGRTDSSASNGDHRPLPPLPGASHLNRTLSNSSNATAERMLGAQRTLPSPPPASTTKSEIQNIGNVKMPLEERLKLMMLSDSGKNAAELQRERRMRRAGARERAESQTPEREARSPSAQPDSEADDTIGDLEEYQLPPKISRESILRRVNGNKLFDRESDYNFSSPAPSLSPERPIPLDPDVPIPSTEEDDMDEDEGSVIITRNAEEKDVDDVYDLYQEDDRADGEEHDAHADESEPNTGLQKPLPTEPEDDSSSTPRATTPTHGEMTATQTNDSEDPFTDSVGAKSNDFTKGMESFMLARPQDTTSASEPEKQNMSAAQTEARRPVTPEALLKRPLSKPEYDGSGWGEPDDEFDEPGTPDSVIHHPVSDSEEEEASLPAIPEQVATIKSASGSKLKTRPSATPADLMAMREARRQVSREVPVPAIPERHKNRLSRDMEADVDHATGDDFLDRHPSFKKRSLTLELDLGLSLDKDFERVIEAQKRGYLMRQNTKLVAASDKDTEDFRGYRSAGNSPVKQSRPQSWTVEPWNPQPRKRNSVRKRQAAGGPVPPLPGQESNAAAISTLHEEDLASEIASEDSGERGRLFVKVMGVKDLDLPIPKNERTWFSLTLDNGVHCVTTAWLELARNAPIGQEFELVVPNDLEFQLTLNVKLEKPAPKKVIQSPTKVSKPKTSTFSRVFASPKKRREMEMRQREEEERLAQQQREAQARQLGANPTAWDLLSPLAAEDGSFARSYVCLKEHEARCFGRPYLVEVAAFNEWATEEAGFASSVKSKRGNTAVVRKAPYKIGKLELQLLFVPRPKGSTDDDMPKSMNSCIREMKAAEERLARQWEGHLSQQGGDCPYWRRRYFKLVGTKLTAYHEATRQPRATINLANAKRLIDDRRALTEKETTGKGGKRRRSAFAEEEEGYMFVEEGFRIRFNNGEVIDFYADSTQDKDGWMRVLSEVINRDSIGSEDDLAGGSRAKGKWCELVLKREDTLRRRAEGRRVHSRTKSMYL</sequence>
<feature type="compositionally biased region" description="Polar residues" evidence="3">
    <location>
        <begin position="400"/>
        <end position="410"/>
    </location>
</feature>
<feature type="region of interest" description="Disordered" evidence="3">
    <location>
        <begin position="1031"/>
        <end position="1056"/>
    </location>
</feature>
<feature type="compositionally biased region" description="Basic and acidic residues" evidence="3">
    <location>
        <begin position="154"/>
        <end position="168"/>
    </location>
</feature>
<feature type="compositionally biased region" description="Polar residues" evidence="3">
    <location>
        <begin position="600"/>
        <end position="619"/>
    </location>
</feature>
<feature type="compositionally biased region" description="Low complexity" evidence="3">
    <location>
        <begin position="95"/>
        <end position="104"/>
    </location>
</feature>
<keyword evidence="2" id="KW-0131">Cell cycle</keyword>
<feature type="compositionally biased region" description="Basic and acidic residues" evidence="3">
    <location>
        <begin position="230"/>
        <end position="240"/>
    </location>
</feature>
<dbReference type="Proteomes" id="UP001239445">
    <property type="component" value="Unassembled WGS sequence"/>
</dbReference>
<dbReference type="Gene3D" id="2.30.29.30">
    <property type="entry name" value="Pleckstrin-homology domain (PH domain)/Phosphotyrosine-binding domain (PTB)"/>
    <property type="match status" value="1"/>
</dbReference>
<feature type="compositionally biased region" description="Basic and acidic residues" evidence="3">
    <location>
        <begin position="445"/>
        <end position="460"/>
    </location>
</feature>
<dbReference type="PANTHER" id="PTHR36100">
    <property type="entry name" value="BUD SITE SELECTION PROTEIN 4"/>
    <property type="match status" value="1"/>
</dbReference>
<feature type="compositionally biased region" description="Acidic residues" evidence="3">
    <location>
        <begin position="468"/>
        <end position="479"/>
    </location>
</feature>
<gene>
    <name evidence="5" type="ORF">QBC47DRAFT_74407</name>
</gene>
<evidence type="ECO:0000313" key="5">
    <source>
        <dbReference type="EMBL" id="KAK1751706.1"/>
    </source>
</evidence>
<dbReference type="PANTHER" id="PTHR36100:SF1">
    <property type="entry name" value="BUD SITE SELECTION PROTEIN 4"/>
    <property type="match status" value="1"/>
</dbReference>
<dbReference type="CDD" id="cd13278">
    <property type="entry name" value="PH_Bud4"/>
    <property type="match status" value="1"/>
</dbReference>
<feature type="compositionally biased region" description="Basic and acidic residues" evidence="3">
    <location>
        <begin position="319"/>
        <end position="335"/>
    </location>
</feature>
<evidence type="ECO:0000256" key="3">
    <source>
        <dbReference type="SAM" id="MobiDB-lite"/>
    </source>
</evidence>
<dbReference type="FunFam" id="2.30.29.30:FF:000311">
    <property type="entry name" value="GTP binding protein (Bud4)"/>
    <property type="match status" value="1"/>
</dbReference>
<feature type="compositionally biased region" description="Acidic residues" evidence="3">
    <location>
        <begin position="554"/>
        <end position="573"/>
    </location>
</feature>
<feature type="compositionally biased region" description="Basic residues" evidence="3">
    <location>
        <begin position="880"/>
        <end position="890"/>
    </location>
</feature>
<feature type="compositionally biased region" description="Polar residues" evidence="3">
    <location>
        <begin position="858"/>
        <end position="872"/>
    </location>
</feature>
<proteinExistence type="predicted"/>
<name>A0AAJ0F1X0_9PEZI</name>
<protein>
    <submittedName>
        <fullName evidence="5">Bud site selection protein BUD4</fullName>
    </submittedName>
</protein>
<feature type="compositionally biased region" description="Polar residues" evidence="3">
    <location>
        <begin position="81"/>
        <end position="90"/>
    </location>
</feature>
<evidence type="ECO:0000259" key="4">
    <source>
        <dbReference type="PROSITE" id="PS50003"/>
    </source>
</evidence>
<feature type="compositionally biased region" description="Acidic residues" evidence="3">
    <location>
        <begin position="298"/>
        <end position="308"/>
    </location>
</feature>
<accession>A0AAJ0F1X0</accession>
<dbReference type="SMART" id="SM00233">
    <property type="entry name" value="PH"/>
    <property type="match status" value="1"/>
</dbReference>
<feature type="region of interest" description="Disordered" evidence="3">
    <location>
        <begin position="1"/>
        <end position="726"/>
    </location>
</feature>
<dbReference type="PROSITE" id="PS50003">
    <property type="entry name" value="PH_DOMAIN"/>
    <property type="match status" value="1"/>
</dbReference>
<feature type="compositionally biased region" description="Acidic residues" evidence="3">
    <location>
        <begin position="695"/>
        <end position="704"/>
    </location>
</feature>
<dbReference type="InterPro" id="IPR011993">
    <property type="entry name" value="PH-like_dom_sf"/>
</dbReference>
<feature type="domain" description="PH" evidence="4">
    <location>
        <begin position="1176"/>
        <end position="1297"/>
    </location>
</feature>
<dbReference type="GO" id="GO:0051301">
    <property type="term" value="P:cell division"/>
    <property type="evidence" value="ECO:0007669"/>
    <property type="project" value="UniProtKB-KW"/>
</dbReference>
<dbReference type="SUPFAM" id="SSF50729">
    <property type="entry name" value="PH domain-like"/>
    <property type="match status" value="1"/>
</dbReference>
<feature type="compositionally biased region" description="Acidic residues" evidence="3">
    <location>
        <begin position="533"/>
        <end position="543"/>
    </location>
</feature>
<dbReference type="InterPro" id="IPR001849">
    <property type="entry name" value="PH_domain"/>
</dbReference>
<dbReference type="InterPro" id="IPR052007">
    <property type="entry name" value="Bud4"/>
</dbReference>
<organism evidence="5 6">
    <name type="scientific">Echria macrotheca</name>
    <dbReference type="NCBI Taxonomy" id="438768"/>
    <lineage>
        <taxon>Eukaryota</taxon>
        <taxon>Fungi</taxon>
        <taxon>Dikarya</taxon>
        <taxon>Ascomycota</taxon>
        <taxon>Pezizomycotina</taxon>
        <taxon>Sordariomycetes</taxon>
        <taxon>Sordariomycetidae</taxon>
        <taxon>Sordariales</taxon>
        <taxon>Schizotheciaceae</taxon>
        <taxon>Echria</taxon>
    </lineage>
</organism>
<evidence type="ECO:0000256" key="2">
    <source>
        <dbReference type="ARBA" id="ARBA00023306"/>
    </source>
</evidence>
<dbReference type="InterPro" id="IPR012966">
    <property type="entry name" value="AHD"/>
</dbReference>
<dbReference type="GO" id="GO:0005525">
    <property type="term" value="F:GTP binding"/>
    <property type="evidence" value="ECO:0007669"/>
    <property type="project" value="TreeGrafter"/>
</dbReference>
<evidence type="ECO:0000256" key="1">
    <source>
        <dbReference type="ARBA" id="ARBA00022618"/>
    </source>
</evidence>
<feature type="compositionally biased region" description="Low complexity" evidence="3">
    <location>
        <begin position="184"/>
        <end position="197"/>
    </location>
</feature>
<keyword evidence="1" id="KW-0132">Cell division</keyword>
<feature type="compositionally biased region" description="Polar residues" evidence="3">
    <location>
        <begin position="169"/>
        <end position="181"/>
    </location>
</feature>
<evidence type="ECO:0000313" key="6">
    <source>
        <dbReference type="Proteomes" id="UP001239445"/>
    </source>
</evidence>
<feature type="compositionally biased region" description="Polar residues" evidence="3">
    <location>
        <begin position="649"/>
        <end position="666"/>
    </location>
</feature>
<dbReference type="Pfam" id="PF00169">
    <property type="entry name" value="PH"/>
    <property type="match status" value="1"/>
</dbReference>
<feature type="compositionally biased region" description="Low complexity" evidence="3">
    <location>
        <begin position="204"/>
        <end position="216"/>
    </location>
</feature>
<feature type="compositionally biased region" description="Pro residues" evidence="3">
    <location>
        <begin position="520"/>
        <end position="529"/>
    </location>
</feature>